<accession>A0A1Y2JJ99</accession>
<gene>
    <name evidence="1" type="ORF">BSZ19_30050</name>
</gene>
<sequence>MTSLTKGTRTYISLIANQINGTFDKGWYDACAVMIRRLIETLLIETFEKHGASSEIKGSTGDYVFLRELINATLSTSSWSPSRNLKAALPKLKDIGDKSAHNRFFVAKRGDIQPLLGDIRIVVQELLYQSGLKN</sequence>
<organism evidence="1 2">
    <name type="scientific">Bradyrhizobium japonicum</name>
    <dbReference type="NCBI Taxonomy" id="375"/>
    <lineage>
        <taxon>Bacteria</taxon>
        <taxon>Pseudomonadati</taxon>
        <taxon>Pseudomonadota</taxon>
        <taxon>Alphaproteobacteria</taxon>
        <taxon>Hyphomicrobiales</taxon>
        <taxon>Nitrobacteraceae</taxon>
        <taxon>Bradyrhizobium</taxon>
    </lineage>
</organism>
<comment type="caution">
    <text evidence="1">The sequence shown here is derived from an EMBL/GenBank/DDBJ whole genome shotgun (WGS) entry which is preliminary data.</text>
</comment>
<dbReference type="AlphaFoldDB" id="A0A1Y2JJ99"/>
<reference evidence="1 2" key="1">
    <citation type="submission" date="2017-03" db="EMBL/GenBank/DDBJ databases">
        <title>Whole genome sequences of fourteen strains of Bradyrhizobium canariense and one strain of Bradyrhizobium japonicum isolated from Lupinus (Papilionoideae: Genisteae) species in Algeria.</title>
        <authorList>
            <person name="Crovadore J."/>
            <person name="Chekireb D."/>
            <person name="Brachmann A."/>
            <person name="Chablais R."/>
            <person name="Cochard B."/>
            <person name="Lefort F."/>
        </authorList>
    </citation>
    <scope>NUCLEOTIDE SEQUENCE [LARGE SCALE GENOMIC DNA]</scope>
    <source>
        <strain evidence="1 2">UBMA197</strain>
    </source>
</reference>
<proteinExistence type="predicted"/>
<evidence type="ECO:0008006" key="3">
    <source>
        <dbReference type="Google" id="ProtNLM"/>
    </source>
</evidence>
<dbReference type="EMBL" id="NAFL01000269">
    <property type="protein sequence ID" value="OSJ28693.1"/>
    <property type="molecule type" value="Genomic_DNA"/>
</dbReference>
<name>A0A1Y2JJ99_BRAJP</name>
<dbReference type="Proteomes" id="UP000193335">
    <property type="component" value="Unassembled WGS sequence"/>
</dbReference>
<evidence type="ECO:0000313" key="2">
    <source>
        <dbReference type="Proteomes" id="UP000193335"/>
    </source>
</evidence>
<protein>
    <recommendedName>
        <fullName evidence="3">DUF4145 domain-containing protein</fullName>
    </recommendedName>
</protein>
<evidence type="ECO:0000313" key="1">
    <source>
        <dbReference type="EMBL" id="OSJ28693.1"/>
    </source>
</evidence>